<feature type="region of interest" description="Disordered" evidence="11">
    <location>
        <begin position="1"/>
        <end position="38"/>
    </location>
</feature>
<keyword evidence="7 9" id="KW-1133">Transmembrane helix</keyword>
<keyword evidence="6 9" id="KW-0378">Hydrolase</keyword>
<evidence type="ECO:0000256" key="4">
    <source>
        <dbReference type="ARBA" id="ARBA00022692"/>
    </source>
</evidence>
<feature type="transmembrane region" description="Helical" evidence="9">
    <location>
        <begin position="45"/>
        <end position="67"/>
    </location>
</feature>
<evidence type="ECO:0000313" key="13">
    <source>
        <dbReference type="Proteomes" id="UP000297318"/>
    </source>
</evidence>
<dbReference type="UniPathway" id="UPA00665"/>
<comment type="function">
    <text evidence="9">This protein specifically catalyzes the removal of signal peptides from prolipoproteins.</text>
</comment>
<dbReference type="EMBL" id="RHPJ01000001">
    <property type="protein sequence ID" value="TGO05852.1"/>
    <property type="molecule type" value="Genomic_DNA"/>
</dbReference>
<comment type="subcellular location">
    <subcellularLocation>
        <location evidence="9">Cell membrane</location>
        <topology evidence="9">Multi-pass membrane protein</topology>
    </subcellularLocation>
</comment>
<sequence length="231" mass="23872">MNETTPDDTVPAPQPAVAGATDPAGATGTDARPHGRAARAPRRRVGLLAVLAVLVLVLDQGTKTIALDRLTENVRVPFLGDLLGWRLVFNPGAALSFGTGVTWIFTIAMVACSIAVIVLATRIRSRGWAVAAGALLGGALGNLVDRLARDPGFAVGHVVDFIDYGVFIGNVADIGIVAAAAGFVLLTLLGISWDGTRERSGRSQDRTAPEPVESKSEGSGDGATDGGERRP</sequence>
<dbReference type="PROSITE" id="PS00855">
    <property type="entry name" value="SPASE_II"/>
    <property type="match status" value="1"/>
</dbReference>
<dbReference type="PRINTS" id="PR00781">
    <property type="entry name" value="LIPOSIGPTASE"/>
</dbReference>
<feature type="compositionally biased region" description="Low complexity" evidence="11">
    <location>
        <begin position="15"/>
        <end position="30"/>
    </location>
</feature>
<reference evidence="12 13" key="1">
    <citation type="submission" date="2018-11" db="EMBL/GenBank/DDBJ databases">
        <title>Complete genome sequencing of the Actinobacteria Serinibacter sp. K3-2.</title>
        <authorList>
            <person name="Rakitin A.L."/>
            <person name="Beletsky A.V."/>
            <person name="Mardanov A.V."/>
            <person name="Ravin N.V."/>
            <person name="Gromova A.S."/>
            <person name="Filippova S.N."/>
            <person name="Gal'Chenko V.F."/>
        </authorList>
    </citation>
    <scope>NUCLEOTIDE SEQUENCE [LARGE SCALE GENOMIC DNA]</scope>
    <source>
        <strain evidence="12 13">K3-2</strain>
    </source>
</reference>
<feature type="compositionally biased region" description="Basic and acidic residues" evidence="11">
    <location>
        <begin position="196"/>
        <end position="218"/>
    </location>
</feature>
<feature type="transmembrane region" description="Helical" evidence="9">
    <location>
        <begin position="87"/>
        <end position="120"/>
    </location>
</feature>
<dbReference type="Pfam" id="PF01252">
    <property type="entry name" value="Peptidase_A8"/>
    <property type="match status" value="1"/>
</dbReference>
<dbReference type="HAMAP" id="MF_00161">
    <property type="entry name" value="LspA"/>
    <property type="match status" value="1"/>
</dbReference>
<feature type="transmembrane region" description="Helical" evidence="9">
    <location>
        <begin position="127"/>
        <end position="144"/>
    </location>
</feature>
<feature type="region of interest" description="Disordered" evidence="11">
    <location>
        <begin position="196"/>
        <end position="231"/>
    </location>
</feature>
<evidence type="ECO:0000256" key="7">
    <source>
        <dbReference type="ARBA" id="ARBA00022989"/>
    </source>
</evidence>
<evidence type="ECO:0000256" key="5">
    <source>
        <dbReference type="ARBA" id="ARBA00022750"/>
    </source>
</evidence>
<keyword evidence="3 9" id="KW-0645">Protease</keyword>
<evidence type="ECO:0000256" key="1">
    <source>
        <dbReference type="ARBA" id="ARBA00006139"/>
    </source>
</evidence>
<comment type="caution">
    <text evidence="12">The sequence shown here is derived from an EMBL/GenBank/DDBJ whole genome shotgun (WGS) entry which is preliminary data.</text>
</comment>
<name>A0A4Z1E500_9MICO</name>
<accession>A0A4Z1E500</accession>
<keyword evidence="5 9" id="KW-0064">Aspartyl protease</keyword>
<keyword evidence="12" id="KW-0449">Lipoprotein</keyword>
<evidence type="ECO:0000256" key="2">
    <source>
        <dbReference type="ARBA" id="ARBA00022475"/>
    </source>
</evidence>
<protein>
    <recommendedName>
        <fullName evidence="9">Lipoprotein signal peptidase</fullName>
        <ecNumber evidence="9">3.4.23.36</ecNumber>
    </recommendedName>
    <alternativeName>
        <fullName evidence="9">Prolipoprotein signal peptidase</fullName>
    </alternativeName>
    <alternativeName>
        <fullName evidence="9">Signal peptidase II</fullName>
        <shortName evidence="9">SPase II</shortName>
    </alternativeName>
</protein>
<evidence type="ECO:0000256" key="6">
    <source>
        <dbReference type="ARBA" id="ARBA00022801"/>
    </source>
</evidence>
<evidence type="ECO:0000256" key="11">
    <source>
        <dbReference type="SAM" id="MobiDB-lite"/>
    </source>
</evidence>
<organism evidence="12 13">
    <name type="scientific">Serinibacter arcticus</name>
    <dbReference type="NCBI Taxonomy" id="1655435"/>
    <lineage>
        <taxon>Bacteria</taxon>
        <taxon>Bacillati</taxon>
        <taxon>Actinomycetota</taxon>
        <taxon>Actinomycetes</taxon>
        <taxon>Micrococcales</taxon>
        <taxon>Beutenbergiaceae</taxon>
        <taxon>Serinibacter</taxon>
    </lineage>
</organism>
<dbReference type="PANTHER" id="PTHR33695:SF1">
    <property type="entry name" value="LIPOPROTEIN SIGNAL PEPTIDASE"/>
    <property type="match status" value="1"/>
</dbReference>
<dbReference type="AlphaFoldDB" id="A0A4Z1E500"/>
<keyword evidence="2 9" id="KW-1003">Cell membrane</keyword>
<evidence type="ECO:0000256" key="10">
    <source>
        <dbReference type="RuleBase" id="RU004181"/>
    </source>
</evidence>
<dbReference type="PANTHER" id="PTHR33695">
    <property type="entry name" value="LIPOPROTEIN SIGNAL PEPTIDASE"/>
    <property type="match status" value="1"/>
</dbReference>
<comment type="catalytic activity">
    <reaction evidence="9">
        <text>Release of signal peptides from bacterial membrane prolipoproteins. Hydrolyzes -Xaa-Yaa-Zaa-|-(S,diacylglyceryl)Cys-, in which Xaa is hydrophobic (preferably Leu), and Yaa (Ala or Ser) and Zaa (Gly or Ala) have small, neutral side chains.</text>
        <dbReference type="EC" id="3.4.23.36"/>
    </reaction>
</comment>
<gene>
    <name evidence="9" type="primary">lspA</name>
    <name evidence="12" type="ORF">SERN_0044</name>
</gene>
<feature type="active site" evidence="9">
    <location>
        <position position="160"/>
    </location>
</feature>
<dbReference type="GO" id="GO:0005886">
    <property type="term" value="C:plasma membrane"/>
    <property type="evidence" value="ECO:0007669"/>
    <property type="project" value="UniProtKB-SubCell"/>
</dbReference>
<dbReference type="GO" id="GO:0004190">
    <property type="term" value="F:aspartic-type endopeptidase activity"/>
    <property type="evidence" value="ECO:0007669"/>
    <property type="project" value="UniProtKB-UniRule"/>
</dbReference>
<comment type="pathway">
    <text evidence="9">Protein modification; lipoprotein biosynthesis (signal peptide cleavage).</text>
</comment>
<comment type="similarity">
    <text evidence="1 9 10">Belongs to the peptidase A8 family.</text>
</comment>
<dbReference type="GO" id="GO:0006508">
    <property type="term" value="P:proteolysis"/>
    <property type="evidence" value="ECO:0007669"/>
    <property type="project" value="UniProtKB-KW"/>
</dbReference>
<dbReference type="RefSeq" id="WP_233251360.1">
    <property type="nucleotide sequence ID" value="NZ_RHPJ01000001.1"/>
</dbReference>
<dbReference type="InterPro" id="IPR001872">
    <property type="entry name" value="Peptidase_A8"/>
</dbReference>
<dbReference type="Proteomes" id="UP000297318">
    <property type="component" value="Unassembled WGS sequence"/>
</dbReference>
<keyword evidence="8 9" id="KW-0472">Membrane</keyword>
<feature type="transmembrane region" description="Helical" evidence="9">
    <location>
        <begin position="164"/>
        <end position="193"/>
    </location>
</feature>
<evidence type="ECO:0000256" key="9">
    <source>
        <dbReference type="HAMAP-Rule" id="MF_00161"/>
    </source>
</evidence>
<feature type="active site" evidence="9">
    <location>
        <position position="173"/>
    </location>
</feature>
<evidence type="ECO:0000313" key="12">
    <source>
        <dbReference type="EMBL" id="TGO05852.1"/>
    </source>
</evidence>
<dbReference type="EC" id="3.4.23.36" evidence="9"/>
<proteinExistence type="inferred from homology"/>
<keyword evidence="4 9" id="KW-0812">Transmembrane</keyword>
<keyword evidence="13" id="KW-1185">Reference proteome</keyword>
<evidence type="ECO:0000256" key="8">
    <source>
        <dbReference type="ARBA" id="ARBA00023136"/>
    </source>
</evidence>
<evidence type="ECO:0000256" key="3">
    <source>
        <dbReference type="ARBA" id="ARBA00022670"/>
    </source>
</evidence>